<dbReference type="GO" id="GO:0046872">
    <property type="term" value="F:metal ion binding"/>
    <property type="evidence" value="ECO:0007669"/>
    <property type="project" value="UniProtKB-KW"/>
</dbReference>
<dbReference type="GO" id="GO:0008484">
    <property type="term" value="F:sulfuric ester hydrolase activity"/>
    <property type="evidence" value="ECO:0007669"/>
    <property type="project" value="InterPro"/>
</dbReference>
<name>A0A8C6LDJ2_NOTFU</name>
<protein>
    <recommendedName>
        <fullName evidence="7">Sulfatase N-terminal domain-containing protein</fullName>
    </recommendedName>
</protein>
<dbReference type="InterPro" id="IPR024607">
    <property type="entry name" value="Sulfatase_CS"/>
</dbReference>
<evidence type="ECO:0000313" key="9">
    <source>
        <dbReference type="Proteomes" id="UP000694548"/>
    </source>
</evidence>
<keyword evidence="4" id="KW-0378">Hydrolase</keyword>
<dbReference type="Pfam" id="PF00884">
    <property type="entry name" value="Sulfatase"/>
    <property type="match status" value="1"/>
</dbReference>
<dbReference type="Gene3D" id="3.40.720.10">
    <property type="entry name" value="Alkaline Phosphatase, subunit A"/>
    <property type="match status" value="1"/>
</dbReference>
<dbReference type="InterPro" id="IPR017850">
    <property type="entry name" value="Alkaline_phosphatase_core_sf"/>
</dbReference>
<evidence type="ECO:0000256" key="2">
    <source>
        <dbReference type="ARBA" id="ARBA00008779"/>
    </source>
</evidence>
<dbReference type="GeneTree" id="ENSGT00940000159954"/>
<keyword evidence="6" id="KW-0325">Glycoprotein</keyword>
<reference evidence="8" key="1">
    <citation type="submission" date="2025-08" db="UniProtKB">
        <authorList>
            <consortium name="Ensembl"/>
        </authorList>
    </citation>
    <scope>IDENTIFICATION</scope>
</reference>
<dbReference type="Ensembl" id="ENSNFUT00015020411.1">
    <property type="protein sequence ID" value="ENSNFUP00015019495.1"/>
    <property type="gene ID" value="ENSNFUG00015009441.1"/>
</dbReference>
<proteinExistence type="inferred from homology"/>
<keyword evidence="9" id="KW-1185">Reference proteome</keyword>
<accession>A0A8C6LDJ2</accession>
<dbReference type="PROSITE" id="PS00523">
    <property type="entry name" value="SULFATASE_1"/>
    <property type="match status" value="1"/>
</dbReference>
<organism evidence="8 9">
    <name type="scientific">Nothobranchius furzeri</name>
    <name type="common">Turquoise killifish</name>
    <dbReference type="NCBI Taxonomy" id="105023"/>
    <lineage>
        <taxon>Eukaryota</taxon>
        <taxon>Metazoa</taxon>
        <taxon>Chordata</taxon>
        <taxon>Craniata</taxon>
        <taxon>Vertebrata</taxon>
        <taxon>Euteleostomi</taxon>
        <taxon>Actinopterygii</taxon>
        <taxon>Neopterygii</taxon>
        <taxon>Teleostei</taxon>
        <taxon>Neoteleostei</taxon>
        <taxon>Acanthomorphata</taxon>
        <taxon>Ovalentaria</taxon>
        <taxon>Atherinomorphae</taxon>
        <taxon>Cyprinodontiformes</taxon>
        <taxon>Nothobranchiidae</taxon>
        <taxon>Nothobranchius</taxon>
    </lineage>
</organism>
<evidence type="ECO:0000256" key="4">
    <source>
        <dbReference type="ARBA" id="ARBA00022801"/>
    </source>
</evidence>
<evidence type="ECO:0000256" key="6">
    <source>
        <dbReference type="ARBA" id="ARBA00023180"/>
    </source>
</evidence>
<evidence type="ECO:0000313" key="8">
    <source>
        <dbReference type="Ensembl" id="ENSNFUP00015019495.1"/>
    </source>
</evidence>
<dbReference type="PANTHER" id="PTHR10342:SF69">
    <property type="entry name" value="ARYLSULFATASE J"/>
    <property type="match status" value="1"/>
</dbReference>
<keyword evidence="3" id="KW-0479">Metal-binding</keyword>
<reference evidence="8" key="2">
    <citation type="submission" date="2025-09" db="UniProtKB">
        <authorList>
            <consortium name="Ensembl"/>
        </authorList>
    </citation>
    <scope>IDENTIFICATION</scope>
</reference>
<dbReference type="PANTHER" id="PTHR10342">
    <property type="entry name" value="ARYLSULFATASE"/>
    <property type="match status" value="1"/>
</dbReference>
<comment type="cofactor">
    <cofactor evidence="1">
        <name>Ca(2+)</name>
        <dbReference type="ChEBI" id="CHEBI:29108"/>
    </cofactor>
</comment>
<evidence type="ECO:0000259" key="7">
    <source>
        <dbReference type="Pfam" id="PF00884"/>
    </source>
</evidence>
<dbReference type="InterPro" id="IPR047115">
    <property type="entry name" value="ARSB"/>
</dbReference>
<keyword evidence="5" id="KW-0106">Calcium</keyword>
<sequence>MENICCQPPAAEFGPPPEPHLFLSFVISHTWSVQMSWDTWRTEPRNQGDEFEKPNSQPHIVFILVDDQGFRDVGYHGSEIKTPTLDRLAAQGVKLENYYVQPLCSPSRSQLMTGR</sequence>
<evidence type="ECO:0000256" key="3">
    <source>
        <dbReference type="ARBA" id="ARBA00022723"/>
    </source>
</evidence>
<dbReference type="SUPFAM" id="SSF53649">
    <property type="entry name" value="Alkaline phosphatase-like"/>
    <property type="match status" value="1"/>
</dbReference>
<dbReference type="InterPro" id="IPR000917">
    <property type="entry name" value="Sulfatase_N"/>
</dbReference>
<feature type="domain" description="Sulfatase N-terminal" evidence="7">
    <location>
        <begin position="58"/>
        <end position="115"/>
    </location>
</feature>
<comment type="similarity">
    <text evidence="2">Belongs to the sulfatase family.</text>
</comment>
<dbReference type="AlphaFoldDB" id="A0A8C6LDJ2"/>
<evidence type="ECO:0000256" key="5">
    <source>
        <dbReference type="ARBA" id="ARBA00022837"/>
    </source>
</evidence>
<dbReference type="Proteomes" id="UP000694548">
    <property type="component" value="Unassembled WGS sequence"/>
</dbReference>
<evidence type="ECO:0000256" key="1">
    <source>
        <dbReference type="ARBA" id="ARBA00001913"/>
    </source>
</evidence>